<reference evidence="12 13" key="2">
    <citation type="submission" date="2020-03" db="EMBL/GenBank/DDBJ databases">
        <title>Chryseoglobus sp. isolated from a deep-sea seamount.</title>
        <authorList>
            <person name="Zhang D.-C."/>
        </authorList>
    </citation>
    <scope>NUCLEOTIDE SEQUENCE [LARGE SCALE GENOMIC DNA]</scope>
    <source>
        <strain evidence="12 13">KN1116</strain>
    </source>
</reference>
<evidence type="ECO:0000256" key="9">
    <source>
        <dbReference type="ARBA" id="ARBA00023141"/>
    </source>
</evidence>
<dbReference type="Proteomes" id="UP000818266">
    <property type="component" value="Unassembled WGS sequence"/>
</dbReference>
<comment type="catalytic activity">
    <reaction evidence="10 11">
        <text>shikimate + ATP = 3-phosphoshikimate + ADP + H(+)</text>
        <dbReference type="Rhea" id="RHEA:13121"/>
        <dbReference type="ChEBI" id="CHEBI:15378"/>
        <dbReference type="ChEBI" id="CHEBI:30616"/>
        <dbReference type="ChEBI" id="CHEBI:36208"/>
        <dbReference type="ChEBI" id="CHEBI:145989"/>
        <dbReference type="ChEBI" id="CHEBI:456216"/>
        <dbReference type="EC" id="2.7.1.71"/>
    </reaction>
</comment>
<evidence type="ECO:0000256" key="7">
    <source>
        <dbReference type="ARBA" id="ARBA00022777"/>
    </source>
</evidence>
<dbReference type="AlphaFoldDB" id="A0A9E5JN64"/>
<dbReference type="CDD" id="cd00464">
    <property type="entry name" value="SK"/>
    <property type="match status" value="1"/>
</dbReference>
<feature type="binding site" evidence="11">
    <location>
        <position position="109"/>
    </location>
    <ligand>
        <name>ATP</name>
        <dbReference type="ChEBI" id="CHEBI:30616"/>
    </ligand>
</feature>
<feature type="binding site" evidence="11">
    <location>
        <begin position="7"/>
        <end position="12"/>
    </location>
    <ligand>
        <name>ATP</name>
        <dbReference type="ChEBI" id="CHEBI:30616"/>
    </ligand>
</feature>
<keyword evidence="4 11" id="KW-0028">Amino-acid biosynthesis</keyword>
<comment type="subcellular location">
    <subcellularLocation>
        <location evidence="11">Cytoplasm</location>
    </subcellularLocation>
</comment>
<evidence type="ECO:0000256" key="4">
    <source>
        <dbReference type="ARBA" id="ARBA00022605"/>
    </source>
</evidence>
<comment type="similarity">
    <text evidence="2 11">Belongs to the shikimate kinase family.</text>
</comment>
<feature type="binding site" evidence="11">
    <location>
        <position position="11"/>
    </location>
    <ligand>
        <name>Mg(2+)</name>
        <dbReference type="ChEBI" id="CHEBI:18420"/>
    </ligand>
</feature>
<accession>A0A9E5JN64</accession>
<comment type="caution">
    <text evidence="12">The sequence shown here is derived from an EMBL/GenBank/DDBJ whole genome shotgun (WGS) entry which is preliminary data.</text>
</comment>
<keyword evidence="5 11" id="KW-0808">Transferase</keyword>
<dbReference type="GO" id="GO:0005829">
    <property type="term" value="C:cytosol"/>
    <property type="evidence" value="ECO:0007669"/>
    <property type="project" value="TreeGrafter"/>
</dbReference>
<comment type="pathway">
    <text evidence="1 11">Metabolic intermediate biosynthesis; chorismate biosynthesis; chorismate from D-erythrose 4-phosphate and phosphoenolpyruvate: step 5/7.</text>
</comment>
<feature type="binding site" evidence="11">
    <location>
        <position position="52"/>
    </location>
    <ligand>
        <name>substrate</name>
    </ligand>
</feature>
<evidence type="ECO:0000256" key="8">
    <source>
        <dbReference type="ARBA" id="ARBA00022840"/>
    </source>
</evidence>
<dbReference type="GO" id="GO:0009073">
    <property type="term" value="P:aromatic amino acid family biosynthetic process"/>
    <property type="evidence" value="ECO:0007669"/>
    <property type="project" value="UniProtKB-KW"/>
</dbReference>
<dbReference type="InterPro" id="IPR027417">
    <property type="entry name" value="P-loop_NTPase"/>
</dbReference>
<feature type="binding site" evidence="11">
    <location>
        <position position="143"/>
    </location>
    <ligand>
        <name>ATP</name>
        <dbReference type="ChEBI" id="CHEBI:30616"/>
    </ligand>
</feature>
<dbReference type="InterPro" id="IPR023000">
    <property type="entry name" value="Shikimate_kinase_CS"/>
</dbReference>
<dbReference type="PANTHER" id="PTHR21087:SF16">
    <property type="entry name" value="SHIKIMATE KINASE 1, CHLOROPLASTIC"/>
    <property type="match status" value="1"/>
</dbReference>
<dbReference type="GO" id="GO:0004765">
    <property type="term" value="F:shikimate kinase activity"/>
    <property type="evidence" value="ECO:0007669"/>
    <property type="project" value="UniProtKB-UniRule"/>
</dbReference>
<evidence type="ECO:0000313" key="13">
    <source>
        <dbReference type="Proteomes" id="UP000818266"/>
    </source>
</evidence>
<dbReference type="PANTHER" id="PTHR21087">
    <property type="entry name" value="SHIKIMATE KINASE"/>
    <property type="match status" value="1"/>
</dbReference>
<evidence type="ECO:0000256" key="2">
    <source>
        <dbReference type="ARBA" id="ARBA00006997"/>
    </source>
</evidence>
<dbReference type="EMBL" id="VIKT02000002">
    <property type="protein sequence ID" value="NHF61986.1"/>
    <property type="molecule type" value="Genomic_DNA"/>
</dbReference>
<keyword evidence="6 11" id="KW-0547">Nucleotide-binding</keyword>
<keyword evidence="7 11" id="KW-0418">Kinase</keyword>
<comment type="subunit">
    <text evidence="11">Monomer.</text>
</comment>
<dbReference type="Gene3D" id="3.40.50.300">
    <property type="entry name" value="P-loop containing nucleotide triphosphate hydrolases"/>
    <property type="match status" value="1"/>
</dbReference>
<evidence type="ECO:0000256" key="11">
    <source>
        <dbReference type="HAMAP-Rule" id="MF_00109"/>
    </source>
</evidence>
<dbReference type="GO" id="GO:0000287">
    <property type="term" value="F:magnesium ion binding"/>
    <property type="evidence" value="ECO:0007669"/>
    <property type="project" value="UniProtKB-UniRule"/>
</dbReference>
<dbReference type="GO" id="GO:0005524">
    <property type="term" value="F:ATP binding"/>
    <property type="evidence" value="ECO:0007669"/>
    <property type="project" value="UniProtKB-UniRule"/>
</dbReference>
<dbReference type="HAMAP" id="MF_00109">
    <property type="entry name" value="Shikimate_kinase"/>
    <property type="match status" value="1"/>
</dbReference>
<comment type="function">
    <text evidence="11">Catalyzes the specific phosphorylation of the 3-hydroxyl group of shikimic acid using ATP as a cosubstrate.</text>
</comment>
<comment type="cofactor">
    <cofactor evidence="11">
        <name>Mg(2+)</name>
        <dbReference type="ChEBI" id="CHEBI:18420"/>
    </cofactor>
    <text evidence="11">Binds 1 Mg(2+) ion per subunit.</text>
</comment>
<dbReference type="EC" id="2.7.1.71" evidence="3 11"/>
<evidence type="ECO:0000256" key="1">
    <source>
        <dbReference type="ARBA" id="ARBA00004842"/>
    </source>
</evidence>
<evidence type="ECO:0000256" key="10">
    <source>
        <dbReference type="ARBA" id="ARBA00048567"/>
    </source>
</evidence>
<gene>
    <name evidence="11" type="primary">aroK</name>
    <name evidence="12" type="ORF">FK219_001810</name>
</gene>
<feature type="binding site" evidence="11">
    <location>
        <position position="73"/>
    </location>
    <ligand>
        <name>substrate</name>
    </ligand>
</feature>
<keyword evidence="8 11" id="KW-0067">ATP-binding</keyword>
<name>A0A9E5JN64_9MICO</name>
<dbReference type="InterPro" id="IPR031322">
    <property type="entry name" value="Shikimate/glucono_kinase"/>
</dbReference>
<keyword evidence="11" id="KW-0963">Cytoplasm</keyword>
<feature type="binding site" evidence="11">
    <location>
        <position position="29"/>
    </location>
    <ligand>
        <name>substrate</name>
    </ligand>
</feature>
<organism evidence="12 13">
    <name type="scientific">Microcella pacifica</name>
    <dbReference type="NCBI Taxonomy" id="2591847"/>
    <lineage>
        <taxon>Bacteria</taxon>
        <taxon>Bacillati</taxon>
        <taxon>Actinomycetota</taxon>
        <taxon>Actinomycetes</taxon>
        <taxon>Micrococcales</taxon>
        <taxon>Microbacteriaceae</taxon>
        <taxon>Microcella</taxon>
    </lineage>
</organism>
<dbReference type="Pfam" id="PF01202">
    <property type="entry name" value="SKI"/>
    <property type="match status" value="1"/>
</dbReference>
<dbReference type="GO" id="GO:0009423">
    <property type="term" value="P:chorismate biosynthetic process"/>
    <property type="evidence" value="ECO:0007669"/>
    <property type="project" value="UniProtKB-UniRule"/>
</dbReference>
<sequence length="169" mass="18214">MLIGPPAAGKTRLGKRVARILSVPFLDTDTLIEAEHGAIPEIFAEHGEPVFRRWEAEAVDSALAQRAVVALGGGAVMTPKTAEALRALPVVLLTISPEAVAARIENAKRPLLTGGIDRWTELVATRMPVYESLATVRWDTSRRPLSQIAEEIATWVRTLPVHESPGGPS</sequence>
<evidence type="ECO:0000256" key="6">
    <source>
        <dbReference type="ARBA" id="ARBA00022741"/>
    </source>
</evidence>
<dbReference type="GO" id="GO:0008652">
    <property type="term" value="P:amino acid biosynthetic process"/>
    <property type="evidence" value="ECO:0007669"/>
    <property type="project" value="UniProtKB-KW"/>
</dbReference>
<dbReference type="OrthoDB" id="9800332at2"/>
<feature type="binding site" evidence="11">
    <location>
        <position position="126"/>
    </location>
    <ligand>
        <name>substrate</name>
    </ligand>
</feature>
<reference evidence="12 13" key="1">
    <citation type="submission" date="2019-06" db="EMBL/GenBank/DDBJ databases">
        <authorList>
            <person name="De-Chao Zhang Q."/>
        </authorList>
    </citation>
    <scope>NUCLEOTIDE SEQUENCE [LARGE SCALE GENOMIC DNA]</scope>
    <source>
        <strain evidence="12 13">KN1116</strain>
    </source>
</reference>
<keyword evidence="11" id="KW-0479">Metal-binding</keyword>
<keyword evidence="11" id="KW-0460">Magnesium</keyword>
<dbReference type="PRINTS" id="PR01100">
    <property type="entry name" value="SHIKIMTKNASE"/>
</dbReference>
<dbReference type="SUPFAM" id="SSF52540">
    <property type="entry name" value="P-loop containing nucleoside triphosphate hydrolases"/>
    <property type="match status" value="1"/>
</dbReference>
<evidence type="ECO:0000256" key="5">
    <source>
        <dbReference type="ARBA" id="ARBA00022679"/>
    </source>
</evidence>
<evidence type="ECO:0000313" key="12">
    <source>
        <dbReference type="EMBL" id="NHF61986.1"/>
    </source>
</evidence>
<protein>
    <recommendedName>
        <fullName evidence="3 11">Shikimate kinase</fullName>
        <shortName evidence="11">SK</shortName>
        <ecNumber evidence="3 11">2.7.1.71</ecNumber>
    </recommendedName>
</protein>
<keyword evidence="9 11" id="KW-0057">Aromatic amino acid biosynthesis</keyword>
<dbReference type="InterPro" id="IPR000623">
    <property type="entry name" value="Shikimate_kinase/TSH1"/>
</dbReference>
<evidence type="ECO:0000256" key="3">
    <source>
        <dbReference type="ARBA" id="ARBA00012154"/>
    </source>
</evidence>
<proteinExistence type="inferred from homology"/>
<dbReference type="PROSITE" id="PS01128">
    <property type="entry name" value="SHIKIMATE_KINASE"/>
    <property type="match status" value="1"/>
</dbReference>
<keyword evidence="13" id="KW-1185">Reference proteome</keyword>